<keyword evidence="2" id="KW-0808">Transferase</keyword>
<feature type="domain" description="LRAT" evidence="5">
    <location>
        <begin position="13"/>
        <end position="127"/>
    </location>
</feature>
<dbReference type="GO" id="GO:0005737">
    <property type="term" value="C:cytoplasm"/>
    <property type="evidence" value="ECO:0007669"/>
    <property type="project" value="TreeGrafter"/>
</dbReference>
<protein>
    <submittedName>
        <fullName evidence="6">HRSL1 enzyme</fullName>
    </submittedName>
</protein>
<dbReference type="PANTHER" id="PTHR13943:SF37">
    <property type="entry name" value="PHOSPHOLIPASE A AND ACYLTRANSFERASE 1"/>
    <property type="match status" value="1"/>
</dbReference>
<keyword evidence="7" id="KW-1185">Reference proteome</keyword>
<keyword evidence="3" id="KW-0378">Hydrolase</keyword>
<dbReference type="InterPro" id="IPR038765">
    <property type="entry name" value="Papain-like_cys_pep_sf"/>
</dbReference>
<feature type="non-terminal residue" evidence="6">
    <location>
        <position position="1"/>
    </location>
</feature>
<dbReference type="OrthoDB" id="421951at2759"/>
<evidence type="ECO:0000313" key="6">
    <source>
        <dbReference type="EMBL" id="NWZ66314.1"/>
    </source>
</evidence>
<dbReference type="InterPro" id="IPR051496">
    <property type="entry name" value="H-rev107_PLA/AT"/>
</dbReference>
<dbReference type="AlphaFoldDB" id="A0A7K7PFB2"/>
<dbReference type="SUPFAM" id="SSF54001">
    <property type="entry name" value="Cysteine proteinases"/>
    <property type="match status" value="1"/>
</dbReference>
<dbReference type="EMBL" id="VZST01000714">
    <property type="protein sequence ID" value="NWZ66314.1"/>
    <property type="molecule type" value="Genomic_DNA"/>
</dbReference>
<evidence type="ECO:0000256" key="2">
    <source>
        <dbReference type="ARBA" id="ARBA00022679"/>
    </source>
</evidence>
<evidence type="ECO:0000313" key="7">
    <source>
        <dbReference type="Proteomes" id="UP000549775"/>
    </source>
</evidence>
<gene>
    <name evidence="6" type="primary">Hrasls_1</name>
    <name evidence="6" type="ORF">ACRARU_R07963</name>
</gene>
<dbReference type="Proteomes" id="UP000549775">
    <property type="component" value="Unassembled WGS sequence"/>
</dbReference>
<comment type="similarity">
    <text evidence="1">Belongs to the H-rev107 family.</text>
</comment>
<dbReference type="GO" id="GO:0008970">
    <property type="term" value="F:phospholipase A1 activity"/>
    <property type="evidence" value="ECO:0007669"/>
    <property type="project" value="TreeGrafter"/>
</dbReference>
<evidence type="ECO:0000256" key="1">
    <source>
        <dbReference type="ARBA" id="ARBA00007824"/>
    </source>
</evidence>
<accession>A0A7K7PFB2</accession>
<dbReference type="GO" id="GO:0016410">
    <property type="term" value="F:N-acyltransferase activity"/>
    <property type="evidence" value="ECO:0007669"/>
    <property type="project" value="TreeGrafter"/>
</dbReference>
<dbReference type="GO" id="GO:0004623">
    <property type="term" value="F:phospholipase A2 activity"/>
    <property type="evidence" value="ECO:0007669"/>
    <property type="project" value="TreeGrafter"/>
</dbReference>
<feature type="non-terminal residue" evidence="6">
    <location>
        <position position="131"/>
    </location>
</feature>
<evidence type="ECO:0000256" key="3">
    <source>
        <dbReference type="ARBA" id="ARBA00022801"/>
    </source>
</evidence>
<dbReference type="Gene3D" id="3.90.1720.10">
    <property type="entry name" value="endopeptidase domain like (from Nostoc punctiforme)"/>
    <property type="match status" value="1"/>
</dbReference>
<dbReference type="PANTHER" id="PTHR13943">
    <property type="entry name" value="HRAS-LIKE SUPPRESSOR - RELATED"/>
    <property type="match status" value="1"/>
</dbReference>
<evidence type="ECO:0000259" key="5">
    <source>
        <dbReference type="PROSITE" id="PS51934"/>
    </source>
</evidence>
<evidence type="ECO:0000256" key="4">
    <source>
        <dbReference type="ARBA" id="ARBA00023098"/>
    </source>
</evidence>
<organism evidence="6 7">
    <name type="scientific">Acrocephalus arundinaceus</name>
    <name type="common">Great reed-warbler</name>
    <dbReference type="NCBI Taxonomy" id="39621"/>
    <lineage>
        <taxon>Eukaryota</taxon>
        <taxon>Metazoa</taxon>
        <taxon>Chordata</taxon>
        <taxon>Craniata</taxon>
        <taxon>Vertebrata</taxon>
        <taxon>Euteleostomi</taxon>
        <taxon>Archelosauria</taxon>
        <taxon>Archosauria</taxon>
        <taxon>Dinosauria</taxon>
        <taxon>Saurischia</taxon>
        <taxon>Theropoda</taxon>
        <taxon>Coelurosauria</taxon>
        <taxon>Aves</taxon>
        <taxon>Neognathae</taxon>
        <taxon>Neoaves</taxon>
        <taxon>Telluraves</taxon>
        <taxon>Australaves</taxon>
        <taxon>Passeriformes</taxon>
        <taxon>Sylvioidea</taxon>
        <taxon>Sylviidae</taxon>
        <taxon>Acrocephalinae</taxon>
        <taxon>Acrocephalus</taxon>
    </lineage>
</organism>
<dbReference type="PROSITE" id="PS51934">
    <property type="entry name" value="LRAT"/>
    <property type="match status" value="1"/>
</dbReference>
<dbReference type="GO" id="GO:0070292">
    <property type="term" value="P:N-acylphosphatidylethanolamine metabolic process"/>
    <property type="evidence" value="ECO:0007669"/>
    <property type="project" value="TreeGrafter"/>
</dbReference>
<sequence>MGKDNQNPQPGDLIEIDRPAYQHWALYVGDGFVIHVREEGGPSLLTSSSSISATTAKVRKDPLKKVVKNDYWHVNNKYDESYTPRPVEEIIKSAEERVGKEVPYDVLSDNCEHFVTELRYGKAVSEQVSDS</sequence>
<dbReference type="InterPro" id="IPR007053">
    <property type="entry name" value="LRAT_dom"/>
</dbReference>
<keyword evidence="4" id="KW-0443">Lipid metabolism</keyword>
<proteinExistence type="inferred from homology"/>
<dbReference type="Pfam" id="PF04970">
    <property type="entry name" value="LRAT"/>
    <property type="match status" value="1"/>
</dbReference>
<comment type="caution">
    <text evidence="6">The sequence shown here is derived from an EMBL/GenBank/DDBJ whole genome shotgun (WGS) entry which is preliminary data.</text>
</comment>
<name>A0A7K7PFB2_ACRAR</name>
<reference evidence="6 7" key="1">
    <citation type="submission" date="2019-09" db="EMBL/GenBank/DDBJ databases">
        <title>Bird 10,000 Genomes (B10K) Project - Family phase.</title>
        <authorList>
            <person name="Zhang G."/>
        </authorList>
    </citation>
    <scope>NUCLEOTIDE SEQUENCE [LARGE SCALE GENOMIC DNA]</scope>
    <source>
        <strain evidence="6">OUT-0054</strain>
        <tissue evidence="6">Blood</tissue>
    </source>
</reference>